<comment type="caution">
    <text evidence="2">The sequence shown here is derived from an EMBL/GenBank/DDBJ whole genome shotgun (WGS) entry which is preliminary data.</text>
</comment>
<dbReference type="AlphaFoldDB" id="A0A9Q0DER8"/>
<feature type="region of interest" description="Disordered" evidence="1">
    <location>
        <begin position="1"/>
        <end position="29"/>
    </location>
</feature>
<proteinExistence type="predicted"/>
<name>A0A9Q0DER8_9TELE</name>
<protein>
    <submittedName>
        <fullName evidence="2">Uncharacterized protein</fullName>
    </submittedName>
</protein>
<dbReference type="Proteomes" id="UP001148018">
    <property type="component" value="Unassembled WGS sequence"/>
</dbReference>
<sequence>MGGRGENRMRKGRENEEGGRKRGEKREMSGVSFRRCLVSPLRDICLVSPLNRYTSGVSSRRPVRLVSPLTDIHLVSPQGDLYVWCLDRHRAASQEARGRLVFLRDGERDEMSEAGEGGRGGMGGFG</sequence>
<accession>A0A9Q0DER8</accession>
<evidence type="ECO:0000313" key="3">
    <source>
        <dbReference type="Proteomes" id="UP001148018"/>
    </source>
</evidence>
<reference evidence="2" key="1">
    <citation type="submission" date="2022-07" db="EMBL/GenBank/DDBJ databases">
        <title>Chromosome-level genome of Muraenolepis orangiensis.</title>
        <authorList>
            <person name="Kim J."/>
        </authorList>
    </citation>
    <scope>NUCLEOTIDE SEQUENCE</scope>
    <source>
        <strain evidence="2">KU_S4_2022</strain>
        <tissue evidence="2">Muscle</tissue>
    </source>
</reference>
<evidence type="ECO:0000313" key="2">
    <source>
        <dbReference type="EMBL" id="KAJ3585665.1"/>
    </source>
</evidence>
<gene>
    <name evidence="2" type="ORF">NHX12_014384</name>
</gene>
<evidence type="ECO:0000256" key="1">
    <source>
        <dbReference type="SAM" id="MobiDB-lite"/>
    </source>
</evidence>
<feature type="compositionally biased region" description="Basic and acidic residues" evidence="1">
    <location>
        <begin position="1"/>
        <end position="28"/>
    </location>
</feature>
<keyword evidence="3" id="KW-1185">Reference proteome</keyword>
<organism evidence="2 3">
    <name type="scientific">Muraenolepis orangiensis</name>
    <name type="common">Patagonian moray cod</name>
    <dbReference type="NCBI Taxonomy" id="630683"/>
    <lineage>
        <taxon>Eukaryota</taxon>
        <taxon>Metazoa</taxon>
        <taxon>Chordata</taxon>
        <taxon>Craniata</taxon>
        <taxon>Vertebrata</taxon>
        <taxon>Euteleostomi</taxon>
        <taxon>Actinopterygii</taxon>
        <taxon>Neopterygii</taxon>
        <taxon>Teleostei</taxon>
        <taxon>Neoteleostei</taxon>
        <taxon>Acanthomorphata</taxon>
        <taxon>Zeiogadaria</taxon>
        <taxon>Gadariae</taxon>
        <taxon>Gadiformes</taxon>
        <taxon>Muraenolepidoidei</taxon>
        <taxon>Muraenolepididae</taxon>
        <taxon>Muraenolepis</taxon>
    </lineage>
</organism>
<dbReference type="EMBL" id="JANIIK010000118">
    <property type="protein sequence ID" value="KAJ3585665.1"/>
    <property type="molecule type" value="Genomic_DNA"/>
</dbReference>